<dbReference type="Pfam" id="PF00571">
    <property type="entry name" value="CBS"/>
    <property type="match status" value="1"/>
</dbReference>
<evidence type="ECO:0000313" key="2">
    <source>
        <dbReference type="EMBL" id="RDU36801.1"/>
    </source>
</evidence>
<organism evidence="2 3">
    <name type="scientific">Neobacillus piezotolerans</name>
    <dbReference type="NCBI Taxonomy" id="2259171"/>
    <lineage>
        <taxon>Bacteria</taxon>
        <taxon>Bacillati</taxon>
        <taxon>Bacillota</taxon>
        <taxon>Bacilli</taxon>
        <taxon>Bacillales</taxon>
        <taxon>Bacillaceae</taxon>
        <taxon>Neobacillus</taxon>
    </lineage>
</organism>
<feature type="domain" description="CBS" evidence="1">
    <location>
        <begin position="110"/>
        <end position="146"/>
    </location>
</feature>
<dbReference type="InterPro" id="IPR000644">
    <property type="entry name" value="CBS_dom"/>
</dbReference>
<dbReference type="OrthoDB" id="49104at2"/>
<keyword evidence="3" id="KW-1185">Reference proteome</keyword>
<evidence type="ECO:0000313" key="3">
    <source>
        <dbReference type="Proteomes" id="UP000257144"/>
    </source>
</evidence>
<comment type="caution">
    <text evidence="2">The sequence shown here is derived from an EMBL/GenBank/DDBJ whole genome shotgun (WGS) entry which is preliminary data.</text>
</comment>
<evidence type="ECO:0000259" key="1">
    <source>
        <dbReference type="Pfam" id="PF00571"/>
    </source>
</evidence>
<dbReference type="Proteomes" id="UP000257144">
    <property type="component" value="Unassembled WGS sequence"/>
</dbReference>
<dbReference type="InterPro" id="IPR046342">
    <property type="entry name" value="CBS_dom_sf"/>
</dbReference>
<dbReference type="Gene3D" id="3.10.580.10">
    <property type="entry name" value="CBS-domain"/>
    <property type="match status" value="1"/>
</dbReference>
<dbReference type="AlphaFoldDB" id="A0A3D8GRA1"/>
<dbReference type="SUPFAM" id="SSF54631">
    <property type="entry name" value="CBS-domain pair"/>
    <property type="match status" value="1"/>
</dbReference>
<sequence length="244" mass="28597">MAHNPKEIKRQRERSERFEVAFNQIHTELKKLEKNADTDHFIELLHKVKNRHAPIRRYFDDLKSYARLRNALVHEKSRKNFYIAEPHPEVVEQIEAIAEFLRVPPSILTVASKPVKTFQADEDVRDALLEMEKHEFTQYPVYRGENFKFLMTESGLRSYFASRLKGSEIDLAGQKLSDVQKHEKTNTVKIVSKDMNIFELQDLYDSRPEHENKLEAVIITENGSQKEMPIGIVSSWDLIKMDTD</sequence>
<name>A0A3D8GRA1_9BACI</name>
<proteinExistence type="predicted"/>
<protein>
    <recommendedName>
        <fullName evidence="1">CBS domain-containing protein</fullName>
    </recommendedName>
</protein>
<reference evidence="2 3" key="1">
    <citation type="submission" date="2018-07" db="EMBL/GenBank/DDBJ databases">
        <title>Bacillus sp. YLB-04 draft genome sequence.</title>
        <authorList>
            <person name="Yu L."/>
            <person name="Tang X."/>
        </authorList>
    </citation>
    <scope>NUCLEOTIDE SEQUENCE [LARGE SCALE GENOMIC DNA]</scope>
    <source>
        <strain evidence="2 3">YLB-04</strain>
    </source>
</reference>
<dbReference type="EMBL" id="QNQT01000004">
    <property type="protein sequence ID" value="RDU36801.1"/>
    <property type="molecule type" value="Genomic_DNA"/>
</dbReference>
<accession>A0A3D8GRA1</accession>
<dbReference type="RefSeq" id="WP_115452274.1">
    <property type="nucleotide sequence ID" value="NZ_QNQT01000004.1"/>
</dbReference>
<gene>
    <name evidence="2" type="ORF">DRW41_12190</name>
</gene>